<dbReference type="PRINTS" id="PR01399">
    <property type="entry name" value="ENTSNTHTASED"/>
</dbReference>
<comment type="caution">
    <text evidence="14">The sequence shown here is derived from an EMBL/GenBank/DDBJ whole genome shotgun (WGS) entry which is preliminary data.</text>
</comment>
<evidence type="ECO:0000256" key="7">
    <source>
        <dbReference type="ARBA" id="ARBA00023191"/>
    </source>
</evidence>
<evidence type="ECO:0000256" key="4">
    <source>
        <dbReference type="ARBA" id="ARBA00011503"/>
    </source>
</evidence>
<evidence type="ECO:0000256" key="3">
    <source>
        <dbReference type="ARBA" id="ARBA00008342"/>
    </source>
</evidence>
<keyword evidence="6 14" id="KW-0808">Transferase</keyword>
<comment type="function">
    <text evidence="1">Involved in the biosynthesis of the siderophore enterobactin (enterochelin), which is a macrocyclic trimeric lactone of N-(2,3-dihydroxybenzoyl)-serine. The serine trilactone serves as a scaffolding for the three catechol functionalities that provide hexadentate coordination for the tightly ligated iron(2+) atoms. Plays an essential role in the assembly of the enterobactin by catalyzing the transfer of the 4'-phosphopantetheine (Ppant) moiety from coenzyme A to the apo-domains of both EntB (ArCP domain) and EntF (PCP domain) to yield their holo-forms which make them competent for the activation of 2,3-dihydroxybenzoate (DHB) and L-serine, respectively.</text>
</comment>
<evidence type="ECO:0000313" key="14">
    <source>
        <dbReference type="EMBL" id="MCV2883739.1"/>
    </source>
</evidence>
<comment type="catalytic activity">
    <reaction evidence="11">
        <text>apo-[peptidyl-carrier protein] + CoA = holo-[peptidyl-carrier protein] + adenosine 3',5'-bisphosphate + H(+)</text>
        <dbReference type="Rhea" id="RHEA:46228"/>
        <dbReference type="Rhea" id="RHEA-COMP:11479"/>
        <dbReference type="Rhea" id="RHEA-COMP:11480"/>
        <dbReference type="ChEBI" id="CHEBI:15378"/>
        <dbReference type="ChEBI" id="CHEBI:29999"/>
        <dbReference type="ChEBI" id="CHEBI:57287"/>
        <dbReference type="ChEBI" id="CHEBI:58343"/>
        <dbReference type="ChEBI" id="CHEBI:64479"/>
    </reaction>
</comment>
<dbReference type="Proteomes" id="UP001652504">
    <property type="component" value="Unassembled WGS sequence"/>
</dbReference>
<comment type="subunit">
    <text evidence="4">EntB, EntD, EntE, and EntF form a multienzyme complex called enterobactin synthase.</text>
</comment>
<dbReference type="RefSeq" id="WP_263710934.1">
    <property type="nucleotide sequence ID" value="NZ_JAOWKX010000001.1"/>
</dbReference>
<dbReference type="InterPro" id="IPR008278">
    <property type="entry name" value="4-PPantetheinyl_Trfase_dom"/>
</dbReference>
<dbReference type="Pfam" id="PF17837">
    <property type="entry name" value="4PPT_N"/>
    <property type="match status" value="1"/>
</dbReference>
<comment type="pathway">
    <text evidence="2">Siderophore biosynthesis; enterobactin biosynthesis.</text>
</comment>
<protein>
    <recommendedName>
        <fullName evidence="5">Enterobactin synthase component D</fullName>
    </recommendedName>
    <alternativeName>
        <fullName evidence="8">4'-phosphopantetheinyl transferase EntD</fullName>
    </alternativeName>
    <alternativeName>
        <fullName evidence="9">Enterochelin synthase D</fullName>
    </alternativeName>
</protein>
<sequence length="244" mass="27315">MFELLEPCAINHTENAFITKITANTLSEQALFLVDCTLNPEGYRFNIFSEEGICCPESVSVSVAKRQAEFLSGRYAAKYALKLLDMNTPTTVPIGDHRAPVWPTGICGAITHNSKRAICVVAKRSHISHVGIDIEGILPLNTAIEIGSQIHTDEERAKLVECSIDRALATTLLFSAKESLFKAIYPQVKCYFGFECAQLIHVDLPAKCLTFGLERAFTRQYNVDRHYQVYFEYDDNLVKTMAVK</sequence>
<reference evidence="14 15" key="1">
    <citation type="submission" date="2022-10" db="EMBL/GenBank/DDBJ databases">
        <title>Aestuariibacter sp. AA17 isolated from Montipora capitata coral fragment.</title>
        <authorList>
            <person name="Emsley S.A."/>
            <person name="Pfannmuller K.M."/>
            <person name="Loughran R.M."/>
            <person name="Shlafstein M."/>
            <person name="Papke E."/>
            <person name="Saw J.H."/>
            <person name="Ushijima B."/>
            <person name="Videau P."/>
        </authorList>
    </citation>
    <scope>NUCLEOTIDE SEQUENCE [LARGE SCALE GENOMIC DNA]</scope>
    <source>
        <strain evidence="14 15">AA17</strain>
    </source>
</reference>
<feature type="domain" description="4'-phosphopantetheinyl transferase N-terminal" evidence="13">
    <location>
        <begin position="59"/>
        <end position="122"/>
    </location>
</feature>
<dbReference type="Pfam" id="PF01648">
    <property type="entry name" value="ACPS"/>
    <property type="match status" value="1"/>
</dbReference>
<keyword evidence="15" id="KW-1185">Reference proteome</keyword>
<dbReference type="PANTHER" id="PTHR38096">
    <property type="entry name" value="ENTEROBACTIN SYNTHASE COMPONENT D"/>
    <property type="match status" value="1"/>
</dbReference>
<evidence type="ECO:0000256" key="1">
    <source>
        <dbReference type="ARBA" id="ARBA00003937"/>
    </source>
</evidence>
<evidence type="ECO:0000259" key="13">
    <source>
        <dbReference type="Pfam" id="PF17837"/>
    </source>
</evidence>
<evidence type="ECO:0000256" key="10">
    <source>
        <dbReference type="ARBA" id="ARBA00049176"/>
    </source>
</evidence>
<dbReference type="InterPro" id="IPR041354">
    <property type="entry name" value="4PPT_N"/>
</dbReference>
<evidence type="ECO:0000256" key="11">
    <source>
        <dbReference type="ARBA" id="ARBA00049191"/>
    </source>
</evidence>
<evidence type="ECO:0000256" key="8">
    <source>
        <dbReference type="ARBA" id="ARBA00029894"/>
    </source>
</evidence>
<evidence type="ECO:0000313" key="15">
    <source>
        <dbReference type="Proteomes" id="UP001652504"/>
    </source>
</evidence>
<evidence type="ECO:0000256" key="2">
    <source>
        <dbReference type="ARBA" id="ARBA00004993"/>
    </source>
</evidence>
<evidence type="ECO:0000256" key="9">
    <source>
        <dbReference type="ARBA" id="ARBA00031996"/>
    </source>
</evidence>
<dbReference type="InterPro" id="IPR037143">
    <property type="entry name" value="4-PPantetheinyl_Trfase_dom_sf"/>
</dbReference>
<dbReference type="GO" id="GO:0016740">
    <property type="term" value="F:transferase activity"/>
    <property type="evidence" value="ECO:0007669"/>
    <property type="project" value="UniProtKB-KW"/>
</dbReference>
<keyword evidence="7" id="KW-0259">Enterobactin biosynthesis</keyword>
<comment type="catalytic activity">
    <reaction evidence="10">
        <text>apo-[aryl-carrier protein] + CoA = holo-[aryl-carrier protein] + adenosine 3',5'-bisphosphate + H(+)</text>
        <dbReference type="Rhea" id="RHEA:48404"/>
        <dbReference type="Rhea" id="RHEA-COMP:15903"/>
        <dbReference type="Rhea" id="RHEA-COMP:17557"/>
        <dbReference type="ChEBI" id="CHEBI:15378"/>
        <dbReference type="ChEBI" id="CHEBI:29999"/>
        <dbReference type="ChEBI" id="CHEBI:57287"/>
        <dbReference type="ChEBI" id="CHEBI:58343"/>
        <dbReference type="ChEBI" id="CHEBI:64479"/>
    </reaction>
</comment>
<organism evidence="14 15">
    <name type="scientific">Fluctibacter corallii</name>
    <dbReference type="NCBI Taxonomy" id="2984329"/>
    <lineage>
        <taxon>Bacteria</taxon>
        <taxon>Pseudomonadati</taxon>
        <taxon>Pseudomonadota</taxon>
        <taxon>Gammaproteobacteria</taxon>
        <taxon>Alteromonadales</taxon>
        <taxon>Alteromonadaceae</taxon>
        <taxon>Fluctibacter</taxon>
    </lineage>
</organism>
<proteinExistence type="inferred from homology"/>
<dbReference type="PANTHER" id="PTHR38096:SF1">
    <property type="entry name" value="ENTEROBACTIN SYNTHASE COMPONENT D"/>
    <property type="match status" value="1"/>
</dbReference>
<evidence type="ECO:0000256" key="5">
    <source>
        <dbReference type="ARBA" id="ARBA00019087"/>
    </source>
</evidence>
<dbReference type="SUPFAM" id="SSF56214">
    <property type="entry name" value="4'-phosphopantetheinyl transferase"/>
    <property type="match status" value="1"/>
</dbReference>
<evidence type="ECO:0000256" key="6">
    <source>
        <dbReference type="ARBA" id="ARBA00022679"/>
    </source>
</evidence>
<feature type="domain" description="4'-phosphopantetheinyl transferase" evidence="12">
    <location>
        <begin position="130"/>
        <end position="219"/>
    </location>
</feature>
<evidence type="ECO:0000259" key="12">
    <source>
        <dbReference type="Pfam" id="PF01648"/>
    </source>
</evidence>
<accession>A0ABT3A4Y6</accession>
<dbReference type="InterPro" id="IPR003542">
    <property type="entry name" value="Enbac_synth_compD-like"/>
</dbReference>
<gene>
    <name evidence="14" type="ORF">OE749_03355</name>
</gene>
<dbReference type="EMBL" id="JAOWKX010000001">
    <property type="protein sequence ID" value="MCV2883739.1"/>
    <property type="molecule type" value="Genomic_DNA"/>
</dbReference>
<name>A0ABT3A4Y6_9ALTE</name>
<comment type="similarity">
    <text evidence="3">Belongs to the P-Pant transferase superfamily. EntD family.</text>
</comment>